<keyword evidence="8" id="KW-0472">Membrane</keyword>
<dbReference type="PIRSF" id="PIRSF039085">
    <property type="entry name" value="ABC_ATPase_HisP"/>
    <property type="match status" value="1"/>
</dbReference>
<accession>A0A3N1LID4</accession>
<dbReference type="RefSeq" id="WP_276330460.1">
    <property type="nucleotide sequence ID" value="NZ_AP019700.1"/>
</dbReference>
<dbReference type="GO" id="GO:0016887">
    <property type="term" value="F:ATP hydrolysis activity"/>
    <property type="evidence" value="ECO:0007669"/>
    <property type="project" value="InterPro"/>
</dbReference>
<evidence type="ECO:0000256" key="4">
    <source>
        <dbReference type="ARBA" id="ARBA00022475"/>
    </source>
</evidence>
<reference evidence="10 11" key="1">
    <citation type="submission" date="2018-11" db="EMBL/GenBank/DDBJ databases">
        <title>Genomic Encyclopedia of Type Strains, Phase IV (KMG-IV): sequencing the most valuable type-strain genomes for metagenomic binning, comparative biology and taxonomic classification.</title>
        <authorList>
            <person name="Goeker M."/>
        </authorList>
    </citation>
    <scope>NUCLEOTIDE SEQUENCE [LARGE SCALE GENOMIC DNA]</scope>
    <source>
        <strain evidence="10 11">DSM 5900</strain>
    </source>
</reference>
<evidence type="ECO:0000313" key="10">
    <source>
        <dbReference type="EMBL" id="ROP90598.1"/>
    </source>
</evidence>
<comment type="subcellular location">
    <subcellularLocation>
        <location evidence="1">Cell membrane</location>
        <topology evidence="1">Peripheral membrane protein</topology>
    </subcellularLocation>
</comment>
<keyword evidence="5" id="KW-0547">Nucleotide-binding</keyword>
<dbReference type="AlphaFoldDB" id="A0A3N1LID4"/>
<dbReference type="Proteomes" id="UP000278222">
    <property type="component" value="Unassembled WGS sequence"/>
</dbReference>
<dbReference type="PROSITE" id="PS00211">
    <property type="entry name" value="ABC_TRANSPORTER_1"/>
    <property type="match status" value="1"/>
</dbReference>
<evidence type="ECO:0000256" key="2">
    <source>
        <dbReference type="ARBA" id="ARBA00005417"/>
    </source>
</evidence>
<dbReference type="InterPro" id="IPR027417">
    <property type="entry name" value="P-loop_NTPase"/>
</dbReference>
<evidence type="ECO:0000256" key="5">
    <source>
        <dbReference type="ARBA" id="ARBA00022741"/>
    </source>
</evidence>
<keyword evidence="3" id="KW-0813">Transport</keyword>
<comment type="similarity">
    <text evidence="2">Belongs to the ABC transporter superfamily.</text>
</comment>
<dbReference type="Pfam" id="PF00005">
    <property type="entry name" value="ABC_tran"/>
    <property type="match status" value="1"/>
</dbReference>
<proteinExistence type="inferred from homology"/>
<dbReference type="Gene3D" id="3.40.50.300">
    <property type="entry name" value="P-loop containing nucleotide triphosphate hydrolases"/>
    <property type="match status" value="1"/>
</dbReference>
<dbReference type="GO" id="GO:0005524">
    <property type="term" value="F:ATP binding"/>
    <property type="evidence" value="ECO:0007669"/>
    <property type="project" value="UniProtKB-KW"/>
</dbReference>
<keyword evidence="6 10" id="KW-0067">ATP-binding</keyword>
<dbReference type="InterPro" id="IPR017871">
    <property type="entry name" value="ABC_transporter-like_CS"/>
</dbReference>
<evidence type="ECO:0000256" key="8">
    <source>
        <dbReference type="ARBA" id="ARBA00023136"/>
    </source>
</evidence>
<dbReference type="InterPro" id="IPR050086">
    <property type="entry name" value="MetN_ABC_transporter-like"/>
</dbReference>
<dbReference type="PROSITE" id="PS50893">
    <property type="entry name" value="ABC_TRANSPORTER_2"/>
    <property type="match status" value="1"/>
</dbReference>
<dbReference type="SMART" id="SM00382">
    <property type="entry name" value="AAA"/>
    <property type="match status" value="1"/>
</dbReference>
<dbReference type="GO" id="GO:0015424">
    <property type="term" value="F:ABC-type amino acid transporter activity"/>
    <property type="evidence" value="ECO:0007669"/>
    <property type="project" value="InterPro"/>
</dbReference>
<dbReference type="PANTHER" id="PTHR43166">
    <property type="entry name" value="AMINO ACID IMPORT ATP-BINDING PROTEIN"/>
    <property type="match status" value="1"/>
</dbReference>
<evidence type="ECO:0000256" key="7">
    <source>
        <dbReference type="ARBA" id="ARBA00022970"/>
    </source>
</evidence>
<name>A0A3N1LID4_9PROT</name>
<organism evidence="10 11">
    <name type="scientific">Stella humosa</name>
    <dbReference type="NCBI Taxonomy" id="94"/>
    <lineage>
        <taxon>Bacteria</taxon>
        <taxon>Pseudomonadati</taxon>
        <taxon>Pseudomonadota</taxon>
        <taxon>Alphaproteobacteria</taxon>
        <taxon>Rhodospirillales</taxon>
        <taxon>Stellaceae</taxon>
        <taxon>Stella</taxon>
    </lineage>
</organism>
<evidence type="ECO:0000256" key="1">
    <source>
        <dbReference type="ARBA" id="ARBA00004202"/>
    </source>
</evidence>
<gene>
    <name evidence="10" type="ORF">EDC65_2450</name>
</gene>
<keyword evidence="7" id="KW-0029">Amino-acid transport</keyword>
<dbReference type="InterPro" id="IPR030679">
    <property type="entry name" value="ABC_ATPase_HisP-typ"/>
</dbReference>
<evidence type="ECO:0000259" key="9">
    <source>
        <dbReference type="PROSITE" id="PS50893"/>
    </source>
</evidence>
<sequence>MSRADAAAAAMPEASQPIVRVTGLEKSFGPLKVLDGVSFSVMPGQMVAVVGRSGSGKSTMLRCLNGLEDIQGGTIEICGHQVGRPGSWNKAQLRSDVGMVFQSYNLFPHLTVERNITLALTLVQKKPRAEARQVALRVLDQVGLAEKAAAYPEQLSGGQQQRVAIARSLALSPQVMLFDEVTSALDPELTVEVLKVMEDLSKGGMTMILVTHEMGFARRVAHTVIFMHQGRVWETGPTAELFARPQTAEFQQFVGSVL</sequence>
<keyword evidence="11" id="KW-1185">Reference proteome</keyword>
<dbReference type="EMBL" id="RJKX01000014">
    <property type="protein sequence ID" value="ROP90598.1"/>
    <property type="molecule type" value="Genomic_DNA"/>
</dbReference>
<dbReference type="InterPro" id="IPR003593">
    <property type="entry name" value="AAA+_ATPase"/>
</dbReference>
<dbReference type="CDD" id="cd03262">
    <property type="entry name" value="ABC_HisP_GlnQ"/>
    <property type="match status" value="1"/>
</dbReference>
<comment type="caution">
    <text evidence="10">The sequence shown here is derived from an EMBL/GenBank/DDBJ whole genome shotgun (WGS) entry which is preliminary data.</text>
</comment>
<dbReference type="SUPFAM" id="SSF52540">
    <property type="entry name" value="P-loop containing nucleoside triphosphate hydrolases"/>
    <property type="match status" value="1"/>
</dbReference>
<evidence type="ECO:0000256" key="6">
    <source>
        <dbReference type="ARBA" id="ARBA00022840"/>
    </source>
</evidence>
<dbReference type="InterPro" id="IPR003439">
    <property type="entry name" value="ABC_transporter-like_ATP-bd"/>
</dbReference>
<dbReference type="GO" id="GO:0005886">
    <property type="term" value="C:plasma membrane"/>
    <property type="evidence" value="ECO:0007669"/>
    <property type="project" value="UniProtKB-SubCell"/>
</dbReference>
<keyword evidence="4" id="KW-1003">Cell membrane</keyword>
<evidence type="ECO:0000313" key="11">
    <source>
        <dbReference type="Proteomes" id="UP000278222"/>
    </source>
</evidence>
<protein>
    <submittedName>
        <fullName evidence="10">Amino acid ABC transporter ATP-binding protein (PAAT family)</fullName>
    </submittedName>
</protein>
<evidence type="ECO:0000256" key="3">
    <source>
        <dbReference type="ARBA" id="ARBA00022448"/>
    </source>
</evidence>
<feature type="domain" description="ABC transporter" evidence="9">
    <location>
        <begin position="19"/>
        <end position="254"/>
    </location>
</feature>
<dbReference type="PANTHER" id="PTHR43166:SF9">
    <property type="entry name" value="GLUTAMATE_ASPARTATE IMPORT ATP-BINDING PROTEIN GLTL"/>
    <property type="match status" value="1"/>
</dbReference>